<dbReference type="PANTHER" id="PTHR33677">
    <property type="entry name" value="TRANSCRIPTIONAL REPRESSOR FRMR-RELATED"/>
    <property type="match status" value="1"/>
</dbReference>
<reference evidence="1" key="1">
    <citation type="submission" date="2018-06" db="EMBL/GenBank/DDBJ databases">
        <authorList>
            <person name="Zhirakovskaya E."/>
        </authorList>
    </citation>
    <scope>NUCLEOTIDE SEQUENCE</scope>
</reference>
<accession>A0A3B0T116</accession>
<dbReference type="Gene3D" id="1.20.58.1000">
    <property type="entry name" value="Metal-sensitive repressor, helix protomer"/>
    <property type="match status" value="1"/>
</dbReference>
<evidence type="ECO:0008006" key="2">
    <source>
        <dbReference type="Google" id="ProtNLM"/>
    </source>
</evidence>
<dbReference type="CDD" id="cd10148">
    <property type="entry name" value="CsoR-like_DUF156"/>
    <property type="match status" value="1"/>
</dbReference>
<dbReference type="InterPro" id="IPR003735">
    <property type="entry name" value="Metal_Tscrpt_repr"/>
</dbReference>
<dbReference type="InterPro" id="IPR038390">
    <property type="entry name" value="Metal_Tscrpt_repr_sf"/>
</dbReference>
<dbReference type="Pfam" id="PF02583">
    <property type="entry name" value="Trns_repr_metal"/>
    <property type="match status" value="1"/>
</dbReference>
<dbReference type="AlphaFoldDB" id="A0A3B0T116"/>
<name>A0A3B0T116_9ZZZZ</name>
<evidence type="ECO:0000313" key="1">
    <source>
        <dbReference type="EMBL" id="VAW12461.1"/>
    </source>
</evidence>
<dbReference type="GO" id="GO:0006355">
    <property type="term" value="P:regulation of DNA-templated transcription"/>
    <property type="evidence" value="ECO:0007669"/>
    <property type="project" value="InterPro"/>
</dbReference>
<gene>
    <name evidence="1" type="ORF">MNBD_BACTEROID05-1348</name>
</gene>
<organism evidence="1">
    <name type="scientific">hydrothermal vent metagenome</name>
    <dbReference type="NCBI Taxonomy" id="652676"/>
    <lineage>
        <taxon>unclassified sequences</taxon>
        <taxon>metagenomes</taxon>
        <taxon>ecological metagenomes</taxon>
    </lineage>
</organism>
<dbReference type="GO" id="GO:0046872">
    <property type="term" value="F:metal ion binding"/>
    <property type="evidence" value="ECO:0007669"/>
    <property type="project" value="InterPro"/>
</dbReference>
<proteinExistence type="predicted"/>
<dbReference type="GO" id="GO:0003677">
    <property type="term" value="F:DNA binding"/>
    <property type="evidence" value="ECO:0007669"/>
    <property type="project" value="InterPro"/>
</dbReference>
<protein>
    <recommendedName>
        <fullName evidence="2">Repressor CsoR of the copZA operon</fullName>
    </recommendedName>
</protein>
<sequence length="93" mass="10598">MKHPSHSESLVGLKRIEGQVRGLQKMIEDSRYCVDILTQISSVSAALMRVQDKILERHLNGCLKGAVKSKSESEKQKKIDEIFELLKKFRKSS</sequence>
<dbReference type="EMBL" id="UOEN01000103">
    <property type="protein sequence ID" value="VAW12461.1"/>
    <property type="molecule type" value="Genomic_DNA"/>
</dbReference>